<gene>
    <name evidence="8" type="ORF">GGQ61_003885</name>
</gene>
<accession>A0A840A7G5</accession>
<dbReference type="AlphaFoldDB" id="A0A840A7G5"/>
<proteinExistence type="predicted"/>
<comment type="caution">
    <text evidence="8">The sequence shown here is derived from an EMBL/GenBank/DDBJ whole genome shotgun (WGS) entry which is preliminary data.</text>
</comment>
<keyword evidence="4 6" id="KW-1133">Transmembrane helix</keyword>
<dbReference type="EC" id="3.4.23.43" evidence="8"/>
<keyword evidence="5 6" id="KW-0472">Membrane</keyword>
<evidence type="ECO:0000256" key="4">
    <source>
        <dbReference type="ARBA" id="ARBA00022989"/>
    </source>
</evidence>
<dbReference type="GO" id="GO:0004190">
    <property type="term" value="F:aspartic-type endopeptidase activity"/>
    <property type="evidence" value="ECO:0007669"/>
    <property type="project" value="UniProtKB-EC"/>
</dbReference>
<keyword evidence="2" id="KW-1003">Cell membrane</keyword>
<evidence type="ECO:0000313" key="9">
    <source>
        <dbReference type="Proteomes" id="UP000530564"/>
    </source>
</evidence>
<keyword evidence="3 6" id="KW-0812">Transmembrane</keyword>
<dbReference type="InterPro" id="IPR052218">
    <property type="entry name" value="Preflagellin_Peptidase"/>
</dbReference>
<sequence length="172" mass="17625">MITLLQAALLLFFPVLVIVGALRDLTSFTIPNWISGLLIVAFFPAALLVGLAPAAIGTHLLVGCAALAVGIVMFALRWIGGGDAKLFAAAALWLGAPAALSYLVMTGLAGGALALALISLRSPILRPYVLSGPAWFGRLADPEEAVPYGVAIAAGALATFADSPLMQAWPGF</sequence>
<dbReference type="Gene3D" id="1.20.120.1220">
    <property type="match status" value="1"/>
</dbReference>
<evidence type="ECO:0000313" key="8">
    <source>
        <dbReference type="EMBL" id="MBB3893147.1"/>
    </source>
</evidence>
<evidence type="ECO:0000256" key="2">
    <source>
        <dbReference type="ARBA" id="ARBA00022475"/>
    </source>
</evidence>
<evidence type="ECO:0000259" key="7">
    <source>
        <dbReference type="Pfam" id="PF01478"/>
    </source>
</evidence>
<reference evidence="8 9" key="1">
    <citation type="submission" date="2020-08" db="EMBL/GenBank/DDBJ databases">
        <title>Genomic Encyclopedia of Type Strains, Phase IV (KMG-IV): sequencing the most valuable type-strain genomes for metagenomic binning, comparative biology and taxonomic classification.</title>
        <authorList>
            <person name="Goeker M."/>
        </authorList>
    </citation>
    <scope>NUCLEOTIDE SEQUENCE [LARGE SCALE GENOMIC DNA]</scope>
    <source>
        <strain evidence="8 9">DSM 21793</strain>
    </source>
</reference>
<dbReference type="Pfam" id="PF01478">
    <property type="entry name" value="Peptidase_A24"/>
    <property type="match status" value="1"/>
</dbReference>
<organism evidence="8 9">
    <name type="scientific">Phenylobacterium haematophilum</name>
    <dbReference type="NCBI Taxonomy" id="98513"/>
    <lineage>
        <taxon>Bacteria</taxon>
        <taxon>Pseudomonadati</taxon>
        <taxon>Pseudomonadota</taxon>
        <taxon>Alphaproteobacteria</taxon>
        <taxon>Caulobacterales</taxon>
        <taxon>Caulobacteraceae</taxon>
        <taxon>Phenylobacterium</taxon>
    </lineage>
</organism>
<dbReference type="GO" id="GO:0005886">
    <property type="term" value="C:plasma membrane"/>
    <property type="evidence" value="ECO:0007669"/>
    <property type="project" value="UniProtKB-SubCell"/>
</dbReference>
<feature type="transmembrane region" description="Helical" evidence="6">
    <location>
        <begin position="33"/>
        <end position="53"/>
    </location>
</feature>
<evidence type="ECO:0000256" key="1">
    <source>
        <dbReference type="ARBA" id="ARBA00004651"/>
    </source>
</evidence>
<name>A0A840A7G5_9CAUL</name>
<evidence type="ECO:0000256" key="3">
    <source>
        <dbReference type="ARBA" id="ARBA00022692"/>
    </source>
</evidence>
<dbReference type="InterPro" id="IPR000045">
    <property type="entry name" value="Prepilin_IV_endopep_pep"/>
</dbReference>
<feature type="domain" description="Prepilin type IV endopeptidase peptidase" evidence="7">
    <location>
        <begin position="11"/>
        <end position="115"/>
    </location>
</feature>
<keyword evidence="9" id="KW-1185">Reference proteome</keyword>
<dbReference type="PANTHER" id="PTHR36506:SF1">
    <property type="entry name" value="PREFLAGELLIN PEPTIDASE"/>
    <property type="match status" value="1"/>
</dbReference>
<feature type="transmembrane region" description="Helical" evidence="6">
    <location>
        <begin position="99"/>
        <end position="120"/>
    </location>
</feature>
<dbReference type="Proteomes" id="UP000530564">
    <property type="component" value="Unassembled WGS sequence"/>
</dbReference>
<feature type="transmembrane region" description="Helical" evidence="6">
    <location>
        <begin position="60"/>
        <end position="79"/>
    </location>
</feature>
<comment type="subcellular location">
    <subcellularLocation>
        <location evidence="1">Cell membrane</location>
        <topology evidence="1">Multi-pass membrane protein</topology>
    </subcellularLocation>
</comment>
<evidence type="ECO:0000256" key="6">
    <source>
        <dbReference type="SAM" id="Phobius"/>
    </source>
</evidence>
<protein>
    <submittedName>
        <fullName evidence="8">Prepilin peptidase CpaA</fullName>
        <ecNumber evidence="8">3.4.23.43</ecNumber>
    </submittedName>
</protein>
<dbReference type="PANTHER" id="PTHR36506">
    <property type="entry name" value="PREFLAGELLIN PEPTIDASE"/>
    <property type="match status" value="1"/>
</dbReference>
<dbReference type="EMBL" id="JACIDK010000007">
    <property type="protein sequence ID" value="MBB3893147.1"/>
    <property type="molecule type" value="Genomic_DNA"/>
</dbReference>
<evidence type="ECO:0000256" key="5">
    <source>
        <dbReference type="ARBA" id="ARBA00023136"/>
    </source>
</evidence>
<keyword evidence="8" id="KW-0378">Hydrolase</keyword>